<protein>
    <submittedName>
        <fullName evidence="1">Uncharacterized protein</fullName>
    </submittedName>
</protein>
<sequence length="51" mass="5944">MRGDLSLSTSVYYLCLTLHMHTQIHSLYAHTSTRLSSFIQLYLKLQIKDSK</sequence>
<dbReference type="AlphaFoldDB" id="A0A6A4QJ60"/>
<accession>A0A6A4QJ60</accession>
<evidence type="ECO:0000313" key="2">
    <source>
        <dbReference type="Proteomes" id="UP000447434"/>
    </source>
</evidence>
<comment type="caution">
    <text evidence="1">The sequence shown here is derived from an EMBL/GenBank/DDBJ whole genome shotgun (WGS) entry which is preliminary data.</text>
</comment>
<gene>
    <name evidence="1" type="ORF">Lalb_Chr05g0217871</name>
</gene>
<dbReference type="Proteomes" id="UP000447434">
    <property type="component" value="Chromosome 5"/>
</dbReference>
<proteinExistence type="predicted"/>
<keyword evidence="2" id="KW-1185">Reference proteome</keyword>
<dbReference type="EMBL" id="WOCE01000005">
    <property type="protein sequence ID" value="KAE9613479.1"/>
    <property type="molecule type" value="Genomic_DNA"/>
</dbReference>
<evidence type="ECO:0000313" key="1">
    <source>
        <dbReference type="EMBL" id="KAE9613479.1"/>
    </source>
</evidence>
<reference evidence="2" key="1">
    <citation type="journal article" date="2020" name="Nat. Commun.">
        <title>Genome sequence of the cluster root forming white lupin.</title>
        <authorList>
            <person name="Hufnagel B."/>
            <person name="Marques A."/>
            <person name="Soriano A."/>
            <person name="Marques L."/>
            <person name="Divol F."/>
            <person name="Doumas P."/>
            <person name="Sallet E."/>
            <person name="Mancinotti D."/>
            <person name="Carrere S."/>
            <person name="Marande W."/>
            <person name="Arribat S."/>
            <person name="Keller J."/>
            <person name="Huneau C."/>
            <person name="Blein T."/>
            <person name="Aime D."/>
            <person name="Laguerre M."/>
            <person name="Taylor J."/>
            <person name="Schubert V."/>
            <person name="Nelson M."/>
            <person name="Geu-Flores F."/>
            <person name="Crespi M."/>
            <person name="Gallardo-Guerrero K."/>
            <person name="Delaux P.-M."/>
            <person name="Salse J."/>
            <person name="Berges H."/>
            <person name="Guyot R."/>
            <person name="Gouzy J."/>
            <person name="Peret B."/>
        </authorList>
    </citation>
    <scope>NUCLEOTIDE SEQUENCE [LARGE SCALE GENOMIC DNA]</scope>
    <source>
        <strain evidence="2">cv. Amiga</strain>
    </source>
</reference>
<organism evidence="1 2">
    <name type="scientific">Lupinus albus</name>
    <name type="common">White lupine</name>
    <name type="synonym">Lupinus termis</name>
    <dbReference type="NCBI Taxonomy" id="3870"/>
    <lineage>
        <taxon>Eukaryota</taxon>
        <taxon>Viridiplantae</taxon>
        <taxon>Streptophyta</taxon>
        <taxon>Embryophyta</taxon>
        <taxon>Tracheophyta</taxon>
        <taxon>Spermatophyta</taxon>
        <taxon>Magnoliopsida</taxon>
        <taxon>eudicotyledons</taxon>
        <taxon>Gunneridae</taxon>
        <taxon>Pentapetalae</taxon>
        <taxon>rosids</taxon>
        <taxon>fabids</taxon>
        <taxon>Fabales</taxon>
        <taxon>Fabaceae</taxon>
        <taxon>Papilionoideae</taxon>
        <taxon>50 kb inversion clade</taxon>
        <taxon>genistoids sensu lato</taxon>
        <taxon>core genistoids</taxon>
        <taxon>Genisteae</taxon>
        <taxon>Lupinus</taxon>
    </lineage>
</organism>
<name>A0A6A4QJ60_LUPAL</name>